<proteinExistence type="predicted"/>
<evidence type="ECO:0000313" key="4">
    <source>
        <dbReference type="Proteomes" id="UP000244080"/>
    </source>
</evidence>
<dbReference type="EMBL" id="PIGA01000072">
    <property type="protein sequence ID" value="PTP11589.1"/>
    <property type="molecule type" value="Genomic_DNA"/>
</dbReference>
<dbReference type="GO" id="GO:0005737">
    <property type="term" value="C:cytoplasm"/>
    <property type="evidence" value="ECO:0007669"/>
    <property type="project" value="TreeGrafter"/>
</dbReference>
<evidence type="ECO:0000313" key="3">
    <source>
        <dbReference type="EMBL" id="PTP11589.1"/>
    </source>
</evidence>
<feature type="domain" description="GST N-terminal" evidence="1">
    <location>
        <begin position="6"/>
        <end position="85"/>
    </location>
</feature>
<dbReference type="PROSITE" id="PS50404">
    <property type="entry name" value="GST_NTER"/>
    <property type="match status" value="1"/>
</dbReference>
<sequence length="221" mass="25739">MPNESDLPILYSLRRCPYAMRGRMGIALSQQKVLLREIVTKDKPSELLASSPKGTVPVLVLPDGRIIEQSLDVMNWALQQNDPQDLLRSSNPTLSQQVHQLIKTHDEDFIGHLEKYRASVRYRNIDVEQRRQACEAFISQLEALLTDQPYFFGETPSLADFAVMPFVSQFVRVEKKWFVQSEYQNVGRWLRAHLESKLYTQVMKQYPLWNETKQDCVFGYQ</sequence>
<dbReference type="InterPro" id="IPR004045">
    <property type="entry name" value="Glutathione_S-Trfase_N"/>
</dbReference>
<dbReference type="Proteomes" id="UP000244080">
    <property type="component" value="Unassembled WGS sequence"/>
</dbReference>
<feature type="domain" description="GST C-terminal" evidence="2">
    <location>
        <begin position="91"/>
        <end position="218"/>
    </location>
</feature>
<dbReference type="AlphaFoldDB" id="A0A2T5DWY2"/>
<dbReference type="SFLD" id="SFLDS00019">
    <property type="entry name" value="Glutathione_Transferase_(cytos"/>
    <property type="match status" value="1"/>
</dbReference>
<dbReference type="Gene3D" id="1.20.1050.10">
    <property type="match status" value="1"/>
</dbReference>
<accession>A0A2T5DWY2</accession>
<dbReference type="PROSITE" id="PS50405">
    <property type="entry name" value="GST_CTER"/>
    <property type="match status" value="1"/>
</dbReference>
<dbReference type="PANTHER" id="PTHR43968:SF6">
    <property type="entry name" value="GLUTATHIONE S-TRANSFERASE OMEGA"/>
    <property type="match status" value="1"/>
</dbReference>
<dbReference type="SUPFAM" id="SSF52833">
    <property type="entry name" value="Thioredoxin-like"/>
    <property type="match status" value="1"/>
</dbReference>
<dbReference type="InterPro" id="IPR010987">
    <property type="entry name" value="Glutathione-S-Trfase_C-like"/>
</dbReference>
<dbReference type="PANTHER" id="PTHR43968">
    <property type="match status" value="1"/>
</dbReference>
<gene>
    <name evidence="3" type="ORF">CWO36_24455</name>
</gene>
<dbReference type="InterPro" id="IPR050983">
    <property type="entry name" value="GST_Omega/HSP26"/>
</dbReference>
<keyword evidence="3" id="KW-0808">Transferase</keyword>
<dbReference type="InterPro" id="IPR040079">
    <property type="entry name" value="Glutathione_S-Trfase"/>
</dbReference>
<organism evidence="3 4">
    <name type="scientific">Vibrio splendidus</name>
    <dbReference type="NCBI Taxonomy" id="29497"/>
    <lineage>
        <taxon>Bacteria</taxon>
        <taxon>Pseudomonadati</taxon>
        <taxon>Pseudomonadota</taxon>
        <taxon>Gammaproteobacteria</taxon>
        <taxon>Vibrionales</taxon>
        <taxon>Vibrionaceae</taxon>
        <taxon>Vibrio</taxon>
    </lineage>
</organism>
<dbReference type="InterPro" id="IPR036249">
    <property type="entry name" value="Thioredoxin-like_sf"/>
</dbReference>
<evidence type="ECO:0000259" key="1">
    <source>
        <dbReference type="PROSITE" id="PS50404"/>
    </source>
</evidence>
<dbReference type="Gene3D" id="3.40.30.10">
    <property type="entry name" value="Glutaredoxin"/>
    <property type="match status" value="1"/>
</dbReference>
<dbReference type="CDD" id="cd03196">
    <property type="entry name" value="GST_C_5"/>
    <property type="match status" value="1"/>
</dbReference>
<dbReference type="Pfam" id="PF13417">
    <property type="entry name" value="GST_N_3"/>
    <property type="match status" value="1"/>
</dbReference>
<protein>
    <submittedName>
        <fullName evidence="3">Glutathione S-transferase</fullName>
    </submittedName>
</protein>
<dbReference type="Pfam" id="PF13410">
    <property type="entry name" value="GST_C_2"/>
    <property type="match status" value="1"/>
</dbReference>
<comment type="caution">
    <text evidence="3">The sequence shown here is derived from an EMBL/GenBank/DDBJ whole genome shotgun (WGS) entry which is preliminary data.</text>
</comment>
<reference evidence="3 4" key="1">
    <citation type="submission" date="2017-11" db="EMBL/GenBank/DDBJ databases">
        <title>Population delineation of vibrios coincides with oyster pathogenicity.</title>
        <authorList>
            <person name="Bruto M."/>
            <person name="Labreuche Y."/>
            <person name="James A."/>
            <person name="Piel D."/>
            <person name="Chenivesse S."/>
            <person name="Petton B."/>
            <person name="Polz M.F."/>
            <person name="Le Roux F."/>
        </authorList>
    </citation>
    <scope>NUCLEOTIDE SEQUENCE [LARGE SCALE GENOMIC DNA]</scope>
    <source>
        <strain evidence="3 4">1F_55</strain>
    </source>
</reference>
<dbReference type="SUPFAM" id="SSF47616">
    <property type="entry name" value="GST C-terminal domain-like"/>
    <property type="match status" value="1"/>
</dbReference>
<name>A0A2T5DWY2_VIBSP</name>
<dbReference type="GO" id="GO:0016740">
    <property type="term" value="F:transferase activity"/>
    <property type="evidence" value="ECO:0007669"/>
    <property type="project" value="UniProtKB-KW"/>
</dbReference>
<evidence type="ECO:0000259" key="2">
    <source>
        <dbReference type="PROSITE" id="PS50405"/>
    </source>
</evidence>
<dbReference type="InterPro" id="IPR036282">
    <property type="entry name" value="Glutathione-S-Trfase_C_sf"/>
</dbReference>